<comment type="subcellular location">
    <subcellularLocation>
        <location evidence="1 10">Cell outer membrane</location>
        <topology evidence="1 10">Multi-pass membrane protein</topology>
    </subcellularLocation>
</comment>
<dbReference type="PANTHER" id="PTHR30069:SF29">
    <property type="entry name" value="HEMOGLOBIN AND HEMOGLOBIN-HAPTOGLOBIN-BINDING PROTEIN 1-RELATED"/>
    <property type="match status" value="1"/>
</dbReference>
<evidence type="ECO:0000256" key="8">
    <source>
        <dbReference type="ARBA" id="ARBA00023170"/>
    </source>
</evidence>
<dbReference type="PANTHER" id="PTHR30069">
    <property type="entry name" value="TONB-DEPENDENT OUTER MEMBRANE RECEPTOR"/>
    <property type="match status" value="1"/>
</dbReference>
<feature type="domain" description="TonB-dependent receptor plug" evidence="13">
    <location>
        <begin position="47"/>
        <end position="144"/>
    </location>
</feature>
<evidence type="ECO:0000256" key="3">
    <source>
        <dbReference type="ARBA" id="ARBA00022452"/>
    </source>
</evidence>
<dbReference type="InterPro" id="IPR036942">
    <property type="entry name" value="Beta-barrel_TonB_sf"/>
</dbReference>
<dbReference type="Proteomes" id="UP000289792">
    <property type="component" value="Unassembled WGS sequence"/>
</dbReference>
<protein>
    <submittedName>
        <fullName evidence="14">TonB-dependent receptor</fullName>
    </submittedName>
</protein>
<organism evidence="14 15">
    <name type="scientific">Gelidibacter gilvus</name>
    <dbReference type="NCBI Taxonomy" id="59602"/>
    <lineage>
        <taxon>Bacteria</taxon>
        <taxon>Pseudomonadati</taxon>
        <taxon>Bacteroidota</taxon>
        <taxon>Flavobacteriia</taxon>
        <taxon>Flavobacteriales</taxon>
        <taxon>Flavobacteriaceae</taxon>
        <taxon>Gelidibacter</taxon>
    </lineage>
</organism>
<evidence type="ECO:0000256" key="4">
    <source>
        <dbReference type="ARBA" id="ARBA00022692"/>
    </source>
</evidence>
<evidence type="ECO:0000256" key="7">
    <source>
        <dbReference type="ARBA" id="ARBA00023136"/>
    </source>
</evidence>
<evidence type="ECO:0000256" key="2">
    <source>
        <dbReference type="ARBA" id="ARBA00022448"/>
    </source>
</evidence>
<keyword evidence="8 14" id="KW-0675">Receptor</keyword>
<evidence type="ECO:0000313" key="15">
    <source>
        <dbReference type="Proteomes" id="UP000289792"/>
    </source>
</evidence>
<name>A0A4Q0XHA4_9FLAO</name>
<keyword evidence="15" id="KW-1185">Reference proteome</keyword>
<comment type="caution">
    <text evidence="14">The sequence shown here is derived from an EMBL/GenBank/DDBJ whole genome shotgun (WGS) entry which is preliminary data.</text>
</comment>
<dbReference type="InterPro" id="IPR012910">
    <property type="entry name" value="Plug_dom"/>
</dbReference>
<dbReference type="SUPFAM" id="SSF56935">
    <property type="entry name" value="Porins"/>
    <property type="match status" value="1"/>
</dbReference>
<keyword evidence="3 10" id="KW-1134">Transmembrane beta strand</keyword>
<keyword evidence="6 11" id="KW-0798">TonB box</keyword>
<evidence type="ECO:0000259" key="13">
    <source>
        <dbReference type="Pfam" id="PF07715"/>
    </source>
</evidence>
<keyword evidence="7 10" id="KW-0472">Membrane</keyword>
<dbReference type="Gene3D" id="2.170.130.10">
    <property type="entry name" value="TonB-dependent receptor, plug domain"/>
    <property type="match status" value="1"/>
</dbReference>
<dbReference type="InterPro" id="IPR039426">
    <property type="entry name" value="TonB-dep_rcpt-like"/>
</dbReference>
<evidence type="ECO:0000256" key="1">
    <source>
        <dbReference type="ARBA" id="ARBA00004571"/>
    </source>
</evidence>
<evidence type="ECO:0000256" key="9">
    <source>
        <dbReference type="ARBA" id="ARBA00023237"/>
    </source>
</evidence>
<evidence type="ECO:0000256" key="10">
    <source>
        <dbReference type="PROSITE-ProRule" id="PRU01360"/>
    </source>
</evidence>
<proteinExistence type="inferred from homology"/>
<evidence type="ECO:0000256" key="6">
    <source>
        <dbReference type="ARBA" id="ARBA00023077"/>
    </source>
</evidence>
<keyword evidence="2 10" id="KW-0813">Transport</keyword>
<dbReference type="GO" id="GO:0009279">
    <property type="term" value="C:cell outer membrane"/>
    <property type="evidence" value="ECO:0007669"/>
    <property type="project" value="UniProtKB-SubCell"/>
</dbReference>
<dbReference type="InterPro" id="IPR000531">
    <property type="entry name" value="Beta-barrel_TonB"/>
</dbReference>
<dbReference type="OrthoDB" id="9762903at2"/>
<keyword evidence="9 10" id="KW-0998">Cell outer membrane</keyword>
<dbReference type="PROSITE" id="PS52016">
    <property type="entry name" value="TONB_DEPENDENT_REC_3"/>
    <property type="match status" value="1"/>
</dbReference>
<reference evidence="14 15" key="1">
    <citation type="submission" date="2019-01" db="EMBL/GenBank/DDBJ databases">
        <title>Genome sequence of the Antarctic species Gelidibacter gilvus ACAM 158(T).</title>
        <authorList>
            <person name="Bowman J.P."/>
        </authorList>
    </citation>
    <scope>NUCLEOTIDE SEQUENCE [LARGE SCALE GENOMIC DNA]</scope>
    <source>
        <strain evidence="14 15">IC158</strain>
    </source>
</reference>
<sequence>MNRLLYIFIILILGNVNVVRAQLDSIQKLDEVLLSDVKLKRYASGFKVSVLKDSVLTKSPWSLTDLLRYNSNIYFKENGYGMVSSPSFRGTNASQTAVVWNGININSQLNGQVDFNTINTSNYDSVEIRSGGGSVQYGSGAIGGSVHLSNDLSFMKHTDHTVRMGYGSFDTKRANYGLSSGSEHWSVNLGIAYVDSENDYKYLGTDKTNKNGQYDNLSFNLNAGYLLNDHHVFKLYHQSFVGDRNFSGTLLAPSKSKYEDTNYRSMLEWGYFNKQYTSKLKVVHLLEEFKYFENKDAEYFSFGRVQSFIGNHNLNIKLTETIDLRTIIEFAKYSGNGDDFANPNRNAFSATALWRHQVSEPLIYGLSIRKDITSDFESPLVFSVNGEYRFSESYAIKLNGSKNFRVPTFNDLYWNPGGNLDLLPESSYQVDFGQEFSSKFIDLKLNAYYINTKDMIQWVPDNTGLFRPQNINKVKSYGGELEVFLKHTIGNHHFKMNSGYSYTVSENDANAKQLIYVPLHKANINFGYSFKAVELFYQHLFNGEVNIIGGQLDGYDVGNVGLSYNYELSRNVHSILQFNINNLYNTTYENVALRPMPNRNYQLQLTLKF</sequence>
<dbReference type="Gene3D" id="2.40.170.20">
    <property type="entry name" value="TonB-dependent receptor, beta-barrel domain"/>
    <property type="match status" value="1"/>
</dbReference>
<dbReference type="Pfam" id="PF00593">
    <property type="entry name" value="TonB_dep_Rec_b-barrel"/>
    <property type="match status" value="1"/>
</dbReference>
<evidence type="ECO:0000313" key="14">
    <source>
        <dbReference type="EMBL" id="RXJ50139.1"/>
    </source>
</evidence>
<accession>A0A4Q0XHA4</accession>
<keyword evidence="5" id="KW-0732">Signal</keyword>
<dbReference type="EMBL" id="SDDZ01000004">
    <property type="protein sequence ID" value="RXJ50139.1"/>
    <property type="molecule type" value="Genomic_DNA"/>
</dbReference>
<dbReference type="AlphaFoldDB" id="A0A4Q0XHA4"/>
<evidence type="ECO:0000256" key="11">
    <source>
        <dbReference type="RuleBase" id="RU003357"/>
    </source>
</evidence>
<keyword evidence="4 10" id="KW-0812">Transmembrane</keyword>
<gene>
    <name evidence="14" type="ORF">ESZ48_09130</name>
</gene>
<comment type="similarity">
    <text evidence="10 11">Belongs to the TonB-dependent receptor family.</text>
</comment>
<dbReference type="GO" id="GO:0044718">
    <property type="term" value="P:siderophore transmembrane transport"/>
    <property type="evidence" value="ECO:0007669"/>
    <property type="project" value="TreeGrafter"/>
</dbReference>
<dbReference type="RefSeq" id="WP_129017075.1">
    <property type="nucleotide sequence ID" value="NZ_SDDZ01000004.1"/>
</dbReference>
<evidence type="ECO:0000259" key="12">
    <source>
        <dbReference type="Pfam" id="PF00593"/>
    </source>
</evidence>
<evidence type="ECO:0000256" key="5">
    <source>
        <dbReference type="ARBA" id="ARBA00022729"/>
    </source>
</evidence>
<dbReference type="Pfam" id="PF07715">
    <property type="entry name" value="Plug"/>
    <property type="match status" value="1"/>
</dbReference>
<dbReference type="GO" id="GO:0015344">
    <property type="term" value="F:siderophore uptake transmembrane transporter activity"/>
    <property type="evidence" value="ECO:0007669"/>
    <property type="project" value="TreeGrafter"/>
</dbReference>
<dbReference type="InterPro" id="IPR037066">
    <property type="entry name" value="Plug_dom_sf"/>
</dbReference>
<feature type="domain" description="TonB-dependent receptor-like beta-barrel" evidence="12">
    <location>
        <begin position="258"/>
        <end position="583"/>
    </location>
</feature>